<protein>
    <recommendedName>
        <fullName evidence="3">Lipoprotein</fullName>
    </recommendedName>
</protein>
<dbReference type="RefSeq" id="WP_127336530.1">
    <property type="nucleotide sequence ID" value="NZ_QWDM01000001.1"/>
</dbReference>
<keyword evidence="2" id="KW-1185">Reference proteome</keyword>
<evidence type="ECO:0000313" key="1">
    <source>
        <dbReference type="EMBL" id="RUT72235.1"/>
    </source>
</evidence>
<sequence>MDNLVKVVIAFLITTICLSSCSNDNLTPLNQEQKAGKVVIKGYNAMPDSIQVALDGKLLVVDKRDAFVKKIEKTYEFVFYDNSIKTVEIINKKTKQVLHSYNFTTAKPVDTLSFYAKENIWIENVLSQKPGTLSTTKHTGYRFIFPNFNLYSKSSYTGTLDAIITKANGQEIGVVQNITKNSFSAFLEFPFSSPPIINIELVKHGTTESYVPGKKVTFQTIMQTNKSKLIVLEEKADANGVFSGVDGTINLTEYFSF</sequence>
<name>A0A434AD04_9FLAO</name>
<organism evidence="1 2">
    <name type="scientific">Flavobacterium cupreum</name>
    <dbReference type="NCBI Taxonomy" id="2133766"/>
    <lineage>
        <taxon>Bacteria</taxon>
        <taxon>Pseudomonadati</taxon>
        <taxon>Bacteroidota</taxon>
        <taxon>Flavobacteriia</taxon>
        <taxon>Flavobacteriales</taxon>
        <taxon>Flavobacteriaceae</taxon>
        <taxon>Flavobacterium</taxon>
    </lineage>
</organism>
<gene>
    <name evidence="1" type="ORF">D0817_01045</name>
</gene>
<comment type="caution">
    <text evidence="1">The sequence shown here is derived from an EMBL/GenBank/DDBJ whole genome shotgun (WGS) entry which is preliminary data.</text>
</comment>
<dbReference type="OrthoDB" id="1375129at2"/>
<dbReference type="Proteomes" id="UP000288102">
    <property type="component" value="Unassembled WGS sequence"/>
</dbReference>
<dbReference type="EMBL" id="QWDM01000001">
    <property type="protein sequence ID" value="RUT72235.1"/>
    <property type="molecule type" value="Genomic_DNA"/>
</dbReference>
<dbReference type="AlphaFoldDB" id="A0A434AD04"/>
<evidence type="ECO:0008006" key="3">
    <source>
        <dbReference type="Google" id="ProtNLM"/>
    </source>
</evidence>
<reference evidence="2" key="1">
    <citation type="journal article" date="2019" name="Syst. Appl. Microbiol.">
        <title>Flavobacterium circumlabens sp. nov. and Flavobacterium cupreum sp. nov., two psychrotrophic species isolated from Antarctic environmental samples.</title>
        <authorList>
            <person name="Kralova S."/>
            <person name="Busse H.-J."/>
            <person name="Svec P."/>
            <person name="Maslanova I."/>
            <person name="Stankova E."/>
            <person name="Bartak M."/>
            <person name="Sedlacek I."/>
        </authorList>
    </citation>
    <scope>NUCLEOTIDE SEQUENCE [LARGE SCALE GENOMIC DNA]</scope>
    <source>
        <strain evidence="2">CCM 8825</strain>
    </source>
</reference>
<accession>A0A434AD04</accession>
<evidence type="ECO:0000313" key="2">
    <source>
        <dbReference type="Proteomes" id="UP000288102"/>
    </source>
</evidence>
<proteinExistence type="predicted"/>